<dbReference type="OrthoDB" id="6514054at2759"/>
<feature type="domain" description="C2" evidence="12">
    <location>
        <begin position="340"/>
        <end position="458"/>
    </location>
</feature>
<dbReference type="PROSITE" id="PS51847">
    <property type="entry name" value="SMP"/>
    <property type="match status" value="1"/>
</dbReference>
<keyword evidence="7 11" id="KW-1133">Transmembrane helix</keyword>
<feature type="transmembrane region" description="Helical" evidence="11">
    <location>
        <begin position="100"/>
        <end position="122"/>
    </location>
</feature>
<keyword evidence="5" id="KW-0677">Repeat</keyword>
<dbReference type="GO" id="GO:0005509">
    <property type="term" value="F:calcium ion binding"/>
    <property type="evidence" value="ECO:0007669"/>
    <property type="project" value="TreeGrafter"/>
</dbReference>
<evidence type="ECO:0000256" key="2">
    <source>
        <dbReference type="ARBA" id="ARBA00022448"/>
    </source>
</evidence>
<dbReference type="GO" id="GO:0008429">
    <property type="term" value="F:phosphatidylethanolamine binding"/>
    <property type="evidence" value="ECO:0007669"/>
    <property type="project" value="TreeGrafter"/>
</dbReference>
<keyword evidence="6" id="KW-0106">Calcium</keyword>
<evidence type="ECO:0000256" key="1">
    <source>
        <dbReference type="ARBA" id="ARBA00004370"/>
    </source>
</evidence>
<dbReference type="Pfam" id="PF00168">
    <property type="entry name" value="C2"/>
    <property type="match status" value="2"/>
</dbReference>
<dbReference type="InterPro" id="IPR039010">
    <property type="entry name" value="Synaptotagmin_SMP"/>
</dbReference>
<organism evidence="14 15">
    <name type="scientific">Dinothrombium tinctorium</name>
    <dbReference type="NCBI Taxonomy" id="1965070"/>
    <lineage>
        <taxon>Eukaryota</taxon>
        <taxon>Metazoa</taxon>
        <taxon>Ecdysozoa</taxon>
        <taxon>Arthropoda</taxon>
        <taxon>Chelicerata</taxon>
        <taxon>Arachnida</taxon>
        <taxon>Acari</taxon>
        <taxon>Acariformes</taxon>
        <taxon>Trombidiformes</taxon>
        <taxon>Prostigmata</taxon>
        <taxon>Anystina</taxon>
        <taxon>Parasitengona</taxon>
        <taxon>Trombidioidea</taxon>
        <taxon>Trombidiidae</taxon>
        <taxon>Dinothrombium</taxon>
    </lineage>
</organism>
<keyword evidence="2" id="KW-0813">Transport</keyword>
<feature type="domain" description="C2" evidence="12">
    <location>
        <begin position="490"/>
        <end position="610"/>
    </location>
</feature>
<keyword evidence="3 11" id="KW-0812">Transmembrane</keyword>
<evidence type="ECO:0000313" key="14">
    <source>
        <dbReference type="EMBL" id="RWS17889.1"/>
    </source>
</evidence>
<dbReference type="GO" id="GO:0005544">
    <property type="term" value="F:calcium-dependent phospholipid binding"/>
    <property type="evidence" value="ECO:0007669"/>
    <property type="project" value="TreeGrafter"/>
</dbReference>
<evidence type="ECO:0000256" key="5">
    <source>
        <dbReference type="ARBA" id="ARBA00022737"/>
    </source>
</evidence>
<accession>A0A443RRP7</accession>
<sequence>MNKEKIRLTEKLRTSNNEEKERILKAVLSRKQRLKSPQKQELTRSLFENNIDIKVALDSSVTIFANIVHSLFSSPILSICILCSLGYIYKATILQLDSKIIQLVFCFLSLGFLVLVAFVSALKDKFNFLTENVNDARYWLTVDDFDCLTHLLPWFVSDAQVEGAAWLNEILSVLWSRINAGVRKSLKQCVDQNGFLTESALGFPNDHTSFRITKDNLGSKSPQITGVHVVQRGVQRNQVIVDMEVTYDGDLNYRIAGRFKLVAGIEKFFIRTNIRAIIGPLMREKPTVKSIWVTLLKRPKIEWKFSGFLRFLNGQWLKYLISEILYSLYGNPNKFEINIAKYILQKEVRLREPLGVFRIDILEAVALPRSEVQVCCRSGKADAYCVVEYENEQKITHVVPTNDNPEWHRSFIFLYTGNHASFIKILIRDEEVEENDILGVFTAPISLFMEPEFNGLLFSTPLRDPDNAKFVKNGKTQLHFRISYFNLSTDIKSLKLSHGLMRRNLPVAVLTVLVDYATGLETAAKQVKTPELRSLVRVSVGNQVQVTSIKERTGYPIWEESLDFFLFNPHLEDIYIEVVDVYYVMEKRFLFLLPYSHKKIDHTDWVELSKEGTVVGYVKIPVSSIINTEGMKTDNIYQLLGYIAEGHIKISTSMRLTIYSQTVIDNQMKPRENFPEEEKAFADEEELIRQRQDILRK</sequence>
<dbReference type="GO" id="GO:0031210">
    <property type="term" value="F:phosphatidylcholine binding"/>
    <property type="evidence" value="ECO:0007669"/>
    <property type="project" value="TreeGrafter"/>
</dbReference>
<proteinExistence type="predicted"/>
<dbReference type="Pfam" id="PF17047">
    <property type="entry name" value="SMP_LBD"/>
    <property type="match status" value="1"/>
</dbReference>
<gene>
    <name evidence="14" type="ORF">B4U79_17186</name>
</gene>
<dbReference type="CDD" id="cd00030">
    <property type="entry name" value="C2"/>
    <property type="match status" value="1"/>
</dbReference>
<dbReference type="InterPro" id="IPR051634">
    <property type="entry name" value="Extended_Synaptotagmin"/>
</dbReference>
<feature type="transmembrane region" description="Helical" evidence="11">
    <location>
        <begin position="67"/>
        <end position="88"/>
    </location>
</feature>
<evidence type="ECO:0000259" key="13">
    <source>
        <dbReference type="PROSITE" id="PS51847"/>
    </source>
</evidence>
<dbReference type="SMART" id="SM00239">
    <property type="entry name" value="C2"/>
    <property type="match status" value="2"/>
</dbReference>
<evidence type="ECO:0000259" key="12">
    <source>
        <dbReference type="PROSITE" id="PS50004"/>
    </source>
</evidence>
<dbReference type="EMBL" id="NCKU01000022">
    <property type="protein sequence ID" value="RWS17889.1"/>
    <property type="molecule type" value="Genomic_DNA"/>
</dbReference>
<evidence type="ECO:0000256" key="6">
    <source>
        <dbReference type="ARBA" id="ARBA00022837"/>
    </source>
</evidence>
<dbReference type="STRING" id="1965070.A0A443RRP7"/>
<evidence type="ECO:0000256" key="9">
    <source>
        <dbReference type="ARBA" id="ARBA00023121"/>
    </source>
</evidence>
<name>A0A443RRP7_9ACAR</name>
<dbReference type="PANTHER" id="PTHR45761:SF1">
    <property type="entry name" value="EXTENDED SYNAPTOTAGMIN-LIKE PROTEIN 2, ISOFORM C"/>
    <property type="match status" value="1"/>
</dbReference>
<dbReference type="InterPro" id="IPR035892">
    <property type="entry name" value="C2_domain_sf"/>
</dbReference>
<evidence type="ECO:0000256" key="3">
    <source>
        <dbReference type="ARBA" id="ARBA00022692"/>
    </source>
</evidence>
<evidence type="ECO:0000256" key="7">
    <source>
        <dbReference type="ARBA" id="ARBA00022989"/>
    </source>
</evidence>
<evidence type="ECO:0000256" key="4">
    <source>
        <dbReference type="ARBA" id="ARBA00022723"/>
    </source>
</evidence>
<feature type="domain" description="SMP-LTD" evidence="13">
    <location>
        <begin position="160"/>
        <end position="340"/>
    </location>
</feature>
<dbReference type="GO" id="GO:0005789">
    <property type="term" value="C:endoplasmic reticulum membrane"/>
    <property type="evidence" value="ECO:0007669"/>
    <property type="project" value="TreeGrafter"/>
</dbReference>
<keyword evidence="9" id="KW-0446">Lipid-binding</keyword>
<dbReference type="CDD" id="cd21670">
    <property type="entry name" value="SMP_ESyt"/>
    <property type="match status" value="1"/>
</dbReference>
<comment type="subcellular location">
    <subcellularLocation>
        <location evidence="1">Membrane</location>
    </subcellularLocation>
</comment>
<dbReference type="SUPFAM" id="SSF49562">
    <property type="entry name" value="C2 domain (Calcium/lipid-binding domain, CaLB)"/>
    <property type="match status" value="2"/>
</dbReference>
<keyword evidence="8" id="KW-0445">Lipid transport</keyword>
<dbReference type="Gene3D" id="2.60.40.150">
    <property type="entry name" value="C2 domain"/>
    <property type="match status" value="2"/>
</dbReference>
<dbReference type="Proteomes" id="UP000285301">
    <property type="component" value="Unassembled WGS sequence"/>
</dbReference>
<comment type="caution">
    <text evidence="14">The sequence shown here is derived from an EMBL/GenBank/DDBJ whole genome shotgun (WGS) entry which is preliminary data.</text>
</comment>
<keyword evidence="4" id="KW-0479">Metal-binding</keyword>
<evidence type="ECO:0000313" key="15">
    <source>
        <dbReference type="Proteomes" id="UP000285301"/>
    </source>
</evidence>
<reference evidence="14 15" key="1">
    <citation type="journal article" date="2018" name="Gigascience">
        <title>Genomes of trombidid mites reveal novel predicted allergens and laterally-transferred genes associated with secondary metabolism.</title>
        <authorList>
            <person name="Dong X."/>
            <person name="Chaisiri K."/>
            <person name="Xia D."/>
            <person name="Armstrong S.D."/>
            <person name="Fang Y."/>
            <person name="Donnelly M.J."/>
            <person name="Kadowaki T."/>
            <person name="McGarry J.W."/>
            <person name="Darby A.C."/>
            <person name="Makepeace B.L."/>
        </authorList>
    </citation>
    <scope>NUCLEOTIDE SEQUENCE [LARGE SCALE GENOMIC DNA]</scope>
    <source>
        <strain evidence="14">UoL-WK</strain>
    </source>
</reference>
<dbReference type="PANTHER" id="PTHR45761">
    <property type="entry name" value="EXTENDED SYNAPTOTAGMIN-LIKE PROTEIN 2, ISOFORM C"/>
    <property type="match status" value="1"/>
</dbReference>
<keyword evidence="10 11" id="KW-0472">Membrane</keyword>
<protein>
    <submittedName>
        <fullName evidence="14">Uncharacterized protein</fullName>
    </submittedName>
</protein>
<evidence type="ECO:0000256" key="10">
    <source>
        <dbReference type="ARBA" id="ARBA00023136"/>
    </source>
</evidence>
<dbReference type="PROSITE" id="PS50004">
    <property type="entry name" value="C2"/>
    <property type="match status" value="2"/>
</dbReference>
<dbReference type="InterPro" id="IPR031468">
    <property type="entry name" value="SMP_LBD"/>
</dbReference>
<dbReference type="GO" id="GO:0006869">
    <property type="term" value="P:lipid transport"/>
    <property type="evidence" value="ECO:0007669"/>
    <property type="project" value="UniProtKB-KW"/>
</dbReference>
<dbReference type="GO" id="GO:0035091">
    <property type="term" value="F:phosphatidylinositol binding"/>
    <property type="evidence" value="ECO:0007669"/>
    <property type="project" value="TreeGrafter"/>
</dbReference>
<dbReference type="AlphaFoldDB" id="A0A443RRP7"/>
<evidence type="ECO:0000256" key="8">
    <source>
        <dbReference type="ARBA" id="ARBA00023055"/>
    </source>
</evidence>
<dbReference type="InterPro" id="IPR000008">
    <property type="entry name" value="C2_dom"/>
</dbReference>
<keyword evidence="15" id="KW-1185">Reference proteome</keyword>
<evidence type="ECO:0000256" key="11">
    <source>
        <dbReference type="SAM" id="Phobius"/>
    </source>
</evidence>